<feature type="transmembrane region" description="Helical" evidence="2">
    <location>
        <begin position="909"/>
        <end position="932"/>
    </location>
</feature>
<keyword evidence="4" id="KW-1185">Reference proteome</keyword>
<name>A0A518ISB6_9BACT</name>
<gene>
    <name evidence="3" type="primary">bepE_2</name>
    <name evidence="3" type="ORF">Mal33_19580</name>
</gene>
<reference evidence="3 4" key="1">
    <citation type="submission" date="2019-02" db="EMBL/GenBank/DDBJ databases">
        <title>Deep-cultivation of Planctomycetes and their phenomic and genomic characterization uncovers novel biology.</title>
        <authorList>
            <person name="Wiegand S."/>
            <person name="Jogler M."/>
            <person name="Boedeker C."/>
            <person name="Pinto D."/>
            <person name="Vollmers J."/>
            <person name="Rivas-Marin E."/>
            <person name="Kohn T."/>
            <person name="Peeters S.H."/>
            <person name="Heuer A."/>
            <person name="Rast P."/>
            <person name="Oberbeckmann S."/>
            <person name="Bunk B."/>
            <person name="Jeske O."/>
            <person name="Meyerdierks A."/>
            <person name="Storesund J.E."/>
            <person name="Kallscheuer N."/>
            <person name="Luecker S."/>
            <person name="Lage O.M."/>
            <person name="Pohl T."/>
            <person name="Merkel B.J."/>
            <person name="Hornburger P."/>
            <person name="Mueller R.-W."/>
            <person name="Bruemmer F."/>
            <person name="Labrenz M."/>
            <person name="Spormann A.M."/>
            <person name="Op den Camp H."/>
            <person name="Overmann J."/>
            <person name="Amann R."/>
            <person name="Jetten M.S.M."/>
            <person name="Mascher T."/>
            <person name="Medema M.H."/>
            <person name="Devos D.P."/>
            <person name="Kaster A.-K."/>
            <person name="Ovreas L."/>
            <person name="Rohde M."/>
            <person name="Galperin M.Y."/>
            <person name="Jogler C."/>
        </authorList>
    </citation>
    <scope>NUCLEOTIDE SEQUENCE [LARGE SCALE GENOMIC DNA]</scope>
    <source>
        <strain evidence="3 4">Mal33</strain>
    </source>
</reference>
<dbReference type="EMBL" id="CP036318">
    <property type="protein sequence ID" value="QDV55979.1"/>
    <property type="molecule type" value="Genomic_DNA"/>
</dbReference>
<keyword evidence="2" id="KW-1133">Transmembrane helix</keyword>
<protein>
    <submittedName>
        <fullName evidence="3">Efflux pump membrane transporter BepE</fullName>
    </submittedName>
</protein>
<dbReference type="GO" id="GO:0042910">
    <property type="term" value="F:xenobiotic transmembrane transporter activity"/>
    <property type="evidence" value="ECO:0007669"/>
    <property type="project" value="TreeGrafter"/>
</dbReference>
<dbReference type="InterPro" id="IPR027463">
    <property type="entry name" value="AcrB_DN_DC_subdom"/>
</dbReference>
<proteinExistence type="predicted"/>
<dbReference type="SUPFAM" id="SSF82693">
    <property type="entry name" value="Multidrug efflux transporter AcrB pore domain, PN1, PN2, PC1 and PC2 subdomains"/>
    <property type="match status" value="4"/>
</dbReference>
<dbReference type="PANTHER" id="PTHR32063:SF14">
    <property type="entry name" value="BLL4319 PROTEIN"/>
    <property type="match status" value="1"/>
</dbReference>
<feature type="transmembrane region" description="Helical" evidence="2">
    <location>
        <begin position="878"/>
        <end position="903"/>
    </location>
</feature>
<dbReference type="Proteomes" id="UP000316770">
    <property type="component" value="Chromosome"/>
</dbReference>
<feature type="transmembrane region" description="Helical" evidence="2">
    <location>
        <begin position="953"/>
        <end position="976"/>
    </location>
</feature>
<feature type="compositionally biased region" description="Polar residues" evidence="1">
    <location>
        <begin position="1041"/>
        <end position="1052"/>
    </location>
</feature>
<dbReference type="Gene3D" id="3.30.70.1320">
    <property type="entry name" value="Multidrug efflux transporter AcrB pore domain like"/>
    <property type="match status" value="1"/>
</dbReference>
<dbReference type="InterPro" id="IPR001036">
    <property type="entry name" value="Acrflvin-R"/>
</dbReference>
<dbReference type="SUPFAM" id="SSF82714">
    <property type="entry name" value="Multidrug efflux transporter AcrB TolC docking domain, DN and DC subdomains"/>
    <property type="match status" value="2"/>
</dbReference>
<keyword evidence="2" id="KW-0812">Transmembrane</keyword>
<dbReference type="Gene3D" id="3.30.70.1440">
    <property type="entry name" value="Multidrug efflux transporter AcrB pore domain"/>
    <property type="match status" value="1"/>
</dbReference>
<dbReference type="Gene3D" id="3.30.70.1430">
    <property type="entry name" value="Multidrug efflux transporter AcrB pore domain"/>
    <property type="match status" value="2"/>
</dbReference>
<dbReference type="Pfam" id="PF00873">
    <property type="entry name" value="ACR_tran"/>
    <property type="match status" value="1"/>
</dbReference>
<evidence type="ECO:0000256" key="2">
    <source>
        <dbReference type="SAM" id="Phobius"/>
    </source>
</evidence>
<dbReference type="GO" id="GO:0005886">
    <property type="term" value="C:plasma membrane"/>
    <property type="evidence" value="ECO:0007669"/>
    <property type="project" value="TreeGrafter"/>
</dbReference>
<accession>A0A518ISB6</accession>
<feature type="transmembrane region" description="Helical" evidence="2">
    <location>
        <begin position="367"/>
        <end position="387"/>
    </location>
</feature>
<feature type="transmembrane region" description="Helical" evidence="2">
    <location>
        <begin position="982"/>
        <end position="1008"/>
    </location>
</feature>
<dbReference type="AlphaFoldDB" id="A0A518ISB6"/>
<dbReference type="Gene3D" id="1.20.1640.10">
    <property type="entry name" value="Multidrug efflux transporter AcrB transmembrane domain"/>
    <property type="match status" value="2"/>
</dbReference>
<feature type="transmembrane region" description="Helical" evidence="2">
    <location>
        <begin position="533"/>
        <end position="552"/>
    </location>
</feature>
<dbReference type="OrthoDB" id="9757876at2"/>
<feature type="transmembrane region" description="Helical" evidence="2">
    <location>
        <begin position="470"/>
        <end position="497"/>
    </location>
</feature>
<feature type="transmembrane region" description="Helical" evidence="2">
    <location>
        <begin position="341"/>
        <end position="360"/>
    </location>
</feature>
<evidence type="ECO:0000256" key="1">
    <source>
        <dbReference type="SAM" id="MobiDB-lite"/>
    </source>
</evidence>
<sequence length="1052" mass="113313">MKSFTDIFIRHPVLAIVVNLILVLVGIRCALSLPIQQFPKLESTSITVTTVYFGASAETVRGFLTTPIERAVSSIAGIDYVESSSIAGISTVTLRLNLNHDSTKALAEVNARLQQVRSELPAEAEPPSIELVRADRPYATFYLSFTSDRFDLPALTDYLTRNVQPRLSIINGVQKVGIEAGQTPAMRIWISPQRLSELNLTPGDVYSALQRNNFLAAIGQVKNDLVQVDLLTNTDLRSVDEFDDLIVWQAPASSTAPGTIIRLSDVARVELGSEEPTATALYRGEKAIYVSVWPLPGSNEIEVATRLRAAMADLQPDLPTHVDMQLAYDGTKFMTKSLSEISKTLTETILIVGFVVFLFMGSVRTAIVPLVAMPVSLVGAAIVMYLMGFSLNLLTLLAIVLAVGLVVDDAIVVVENVQRHLQEGNDKIKAALMGSRELVGPILAMTITLATVYAPIGFQGGLTGMLFREFAFTLAAAVVVSGIVAVTLSPIMSAYLVPSGGREGAMTRFVNRMFAAVRDFYGKLLGGVLQLRWSIALATLLAGAAAVPLYMFSPKELAPVEDEGAVAVMLTAAPDSTLASSTRWTQQLSDGFQGIEETDYMWAVVTASGGFGGLITKDWDDRQRNTQAMLPEVFGAASQSAGLEAFPVLVPPLPGAGNFDVELVLKSDLPVSRQRELAEEIVKRGREANMFMFVDADLKVDLPQARVIVDRERLADLGLDQAAVGRELGVLLGGGYVNRFNYFNRSYRVIPQLEAADRQSTGALMDLRVRGPSGELIPVSTFASIEPETAPRTLSRFQQQSSFKVFAAVYPGVTKEQGLTTLENIATDVVGGSMTLDYAGESRQIRHEGGSLAVTLGFALLLIYLVLAAQFKSFRDPLIVLLGSVPLAMTGVLTLTCLDFTTINIYSQVGLITLVGLVAKNGILIVEFANACQESGMSKRAAILEASQTRLRPVLMTSAATILGHLPLVFVTGAGAQARNSIGIVLVAGMAVGTIFTLFVVPALYLILAAAHRHDTSEFERIEQSLQSPSHANVGLEQRELNASQQDQPSLA</sequence>
<organism evidence="3 4">
    <name type="scientific">Rosistilla oblonga</name>
    <dbReference type="NCBI Taxonomy" id="2527990"/>
    <lineage>
        <taxon>Bacteria</taxon>
        <taxon>Pseudomonadati</taxon>
        <taxon>Planctomycetota</taxon>
        <taxon>Planctomycetia</taxon>
        <taxon>Pirellulales</taxon>
        <taxon>Pirellulaceae</taxon>
        <taxon>Rosistilla</taxon>
    </lineage>
</organism>
<dbReference type="PANTHER" id="PTHR32063">
    <property type="match status" value="1"/>
</dbReference>
<dbReference type="SUPFAM" id="SSF82866">
    <property type="entry name" value="Multidrug efflux transporter AcrB transmembrane domain"/>
    <property type="match status" value="2"/>
</dbReference>
<feature type="region of interest" description="Disordered" evidence="1">
    <location>
        <begin position="1033"/>
        <end position="1052"/>
    </location>
</feature>
<dbReference type="RefSeq" id="WP_145119866.1">
    <property type="nucleotide sequence ID" value="NZ_CP036292.1"/>
</dbReference>
<feature type="transmembrane region" description="Helical" evidence="2">
    <location>
        <begin position="852"/>
        <end position="871"/>
    </location>
</feature>
<dbReference type="PRINTS" id="PR00702">
    <property type="entry name" value="ACRIFLAVINRP"/>
</dbReference>
<evidence type="ECO:0000313" key="4">
    <source>
        <dbReference type="Proteomes" id="UP000316770"/>
    </source>
</evidence>
<keyword evidence="2" id="KW-0472">Membrane</keyword>
<evidence type="ECO:0000313" key="3">
    <source>
        <dbReference type="EMBL" id="QDV55979.1"/>
    </source>
</evidence>
<feature type="transmembrane region" description="Helical" evidence="2">
    <location>
        <begin position="393"/>
        <end position="417"/>
    </location>
</feature>
<feature type="transmembrane region" description="Helical" evidence="2">
    <location>
        <begin position="438"/>
        <end position="458"/>
    </location>
</feature>
<dbReference type="Gene3D" id="3.30.2090.10">
    <property type="entry name" value="Multidrug efflux transporter AcrB TolC docking domain, DN and DC subdomains"/>
    <property type="match status" value="2"/>
</dbReference>